<protein>
    <recommendedName>
        <fullName evidence="9">Phosphodiesterase</fullName>
        <ecNumber evidence="9">3.1.4.-</ecNumber>
    </recommendedName>
</protein>
<keyword evidence="5 9" id="KW-0378">Hydrolase</keyword>
<name>A0A2G5SVQ1_9PELO</name>
<feature type="domain" description="PDEase" evidence="10">
    <location>
        <begin position="68"/>
        <end position="406"/>
    </location>
</feature>
<dbReference type="PRINTS" id="PR00387">
    <property type="entry name" value="PDIESTERASE1"/>
</dbReference>
<dbReference type="GO" id="GO:0007602">
    <property type="term" value="P:phototransduction"/>
    <property type="evidence" value="ECO:0007669"/>
    <property type="project" value="UniProtKB-ARBA"/>
</dbReference>
<dbReference type="SUPFAM" id="SSF55781">
    <property type="entry name" value="GAF domain-like"/>
    <property type="match status" value="1"/>
</dbReference>
<dbReference type="InterPro" id="IPR029016">
    <property type="entry name" value="GAF-like_dom_sf"/>
</dbReference>
<dbReference type="EC" id="3.1.4.-" evidence="9"/>
<dbReference type="GO" id="GO:0008340">
    <property type="term" value="P:determination of adult lifespan"/>
    <property type="evidence" value="ECO:0007669"/>
    <property type="project" value="UniProtKB-ARBA"/>
</dbReference>
<comment type="similarity">
    <text evidence="2 9">Belongs to the cyclic nucleotide phosphodiesterase family.</text>
</comment>
<evidence type="ECO:0000256" key="7">
    <source>
        <dbReference type="PIRSR" id="PIRSR623088-2"/>
    </source>
</evidence>
<dbReference type="GO" id="GO:0010754">
    <property type="term" value="P:negative regulation of cGMP-mediated signaling"/>
    <property type="evidence" value="ECO:0007669"/>
    <property type="project" value="UniProtKB-ARBA"/>
</dbReference>
<dbReference type="EMBL" id="PDUG01000006">
    <property type="protein sequence ID" value="PIC18906.1"/>
    <property type="molecule type" value="Genomic_DNA"/>
</dbReference>
<dbReference type="AlphaFoldDB" id="A0A2G5SVQ1"/>
<dbReference type="GO" id="GO:0010628">
    <property type="term" value="P:positive regulation of gene expression"/>
    <property type="evidence" value="ECO:0007669"/>
    <property type="project" value="UniProtKB-ARBA"/>
</dbReference>
<dbReference type="GO" id="GO:0010446">
    <property type="term" value="P:response to alkaline pH"/>
    <property type="evidence" value="ECO:0007669"/>
    <property type="project" value="UniProtKB-ARBA"/>
</dbReference>
<reference evidence="12" key="1">
    <citation type="submission" date="2017-10" db="EMBL/GenBank/DDBJ databases">
        <title>Rapid genome shrinkage in a self-fertile nematode reveals novel sperm competition proteins.</title>
        <authorList>
            <person name="Yin D."/>
            <person name="Schwarz E.M."/>
            <person name="Thomas C.G."/>
            <person name="Felde R.L."/>
            <person name="Korf I.F."/>
            <person name="Cutter A.D."/>
            <person name="Schartner C.M."/>
            <person name="Ralston E.J."/>
            <person name="Meyer B.J."/>
            <person name="Haag E.S."/>
        </authorList>
    </citation>
    <scope>NUCLEOTIDE SEQUENCE [LARGE SCALE GENOMIC DNA]</scope>
    <source>
        <strain evidence="12">JU1422</strain>
    </source>
</reference>
<comment type="cofactor">
    <cofactor evidence="9">
        <name>a divalent metal cation</name>
        <dbReference type="ChEBI" id="CHEBI:60240"/>
    </cofactor>
    <text evidence="9">Binds 2 divalent metal cations per subunit. Site 1 may preferentially bind zinc ions, while site 2 has a preference for magnesium and/or manganese ions.</text>
</comment>
<feature type="binding site" evidence="8">
    <location>
        <position position="201"/>
    </location>
    <ligand>
        <name>Zn(2+)</name>
        <dbReference type="ChEBI" id="CHEBI:29105"/>
        <label>1</label>
    </ligand>
</feature>
<organism evidence="11 12">
    <name type="scientific">Caenorhabditis nigoni</name>
    <dbReference type="NCBI Taxonomy" id="1611254"/>
    <lineage>
        <taxon>Eukaryota</taxon>
        <taxon>Metazoa</taxon>
        <taxon>Ecdysozoa</taxon>
        <taxon>Nematoda</taxon>
        <taxon>Chromadorea</taxon>
        <taxon>Rhabditida</taxon>
        <taxon>Rhabditina</taxon>
        <taxon>Rhabditomorpha</taxon>
        <taxon>Rhabditoidea</taxon>
        <taxon>Rhabditidae</taxon>
        <taxon>Peloderinae</taxon>
        <taxon>Caenorhabditis</taxon>
    </lineage>
</organism>
<accession>A0A2G5SVQ1</accession>
<feature type="binding site" evidence="8">
    <location>
        <position position="201"/>
    </location>
    <ligand>
        <name>Zn(2+)</name>
        <dbReference type="ChEBI" id="CHEBI:29105"/>
        <label>2</label>
    </ligand>
</feature>
<evidence type="ECO:0000313" key="11">
    <source>
        <dbReference type="EMBL" id="PIC18906.1"/>
    </source>
</evidence>
<dbReference type="CDD" id="cd00077">
    <property type="entry name" value="HDc"/>
    <property type="match status" value="1"/>
</dbReference>
<dbReference type="Gene3D" id="3.30.450.40">
    <property type="match status" value="1"/>
</dbReference>
<evidence type="ECO:0000259" key="10">
    <source>
        <dbReference type="PROSITE" id="PS51845"/>
    </source>
</evidence>
<feature type="binding site" evidence="8">
    <location>
        <position position="311"/>
    </location>
    <ligand>
        <name>Zn(2+)</name>
        <dbReference type="ChEBI" id="CHEBI:29105"/>
        <label>1</label>
    </ligand>
</feature>
<dbReference type="InterPro" id="IPR023088">
    <property type="entry name" value="PDEase"/>
</dbReference>
<feature type="binding site" evidence="8">
    <location>
        <position position="165"/>
    </location>
    <ligand>
        <name>Zn(2+)</name>
        <dbReference type="ChEBI" id="CHEBI:29105"/>
        <label>1</label>
    </ligand>
</feature>
<dbReference type="FunFam" id="1.10.1300.10:FF:000003">
    <property type="entry name" value="Phosphodiesterase"/>
    <property type="match status" value="1"/>
</dbReference>
<dbReference type="GO" id="GO:0007635">
    <property type="term" value="P:chemosensory behavior"/>
    <property type="evidence" value="ECO:0007669"/>
    <property type="project" value="UniProtKB-ARBA"/>
</dbReference>
<evidence type="ECO:0000256" key="8">
    <source>
        <dbReference type="PIRSR" id="PIRSR623088-3"/>
    </source>
</evidence>
<proteinExistence type="inferred from homology"/>
<dbReference type="SMART" id="SM00065">
    <property type="entry name" value="GAF"/>
    <property type="match status" value="1"/>
</dbReference>
<comment type="catalytic activity">
    <reaction evidence="1">
        <text>a nucleoside 3',5'-cyclic phosphate + H2O = a nucleoside 5'-phosphate + H(+)</text>
        <dbReference type="Rhea" id="RHEA:14653"/>
        <dbReference type="ChEBI" id="CHEBI:15377"/>
        <dbReference type="ChEBI" id="CHEBI:15378"/>
        <dbReference type="ChEBI" id="CHEBI:57867"/>
        <dbReference type="ChEBI" id="CHEBI:58464"/>
        <dbReference type="EC" id="3.1.4.17"/>
    </reaction>
</comment>
<feature type="binding site" evidence="7">
    <location>
        <position position="363"/>
    </location>
    <ligand>
        <name>AMP</name>
        <dbReference type="ChEBI" id="CHEBI:456215"/>
    </ligand>
</feature>
<dbReference type="InterPro" id="IPR002073">
    <property type="entry name" value="PDEase_catalytic_dom"/>
</dbReference>
<dbReference type="InterPro" id="IPR023174">
    <property type="entry name" value="PDEase_CS"/>
</dbReference>
<evidence type="ECO:0000313" key="12">
    <source>
        <dbReference type="Proteomes" id="UP000230233"/>
    </source>
</evidence>
<dbReference type="SUPFAM" id="SSF109604">
    <property type="entry name" value="HD-domain/PDEase-like"/>
    <property type="match status" value="1"/>
</dbReference>
<feature type="binding site" evidence="7">
    <location>
        <position position="201"/>
    </location>
    <ligand>
        <name>AMP</name>
        <dbReference type="ChEBI" id="CHEBI:456215"/>
    </ligand>
</feature>
<dbReference type="InterPro" id="IPR003607">
    <property type="entry name" value="HD/PDEase_dom"/>
</dbReference>
<keyword evidence="12" id="KW-1185">Reference proteome</keyword>
<dbReference type="GO" id="GO:0006935">
    <property type="term" value="P:chemotaxis"/>
    <property type="evidence" value="ECO:0007669"/>
    <property type="project" value="UniProtKB-ARBA"/>
</dbReference>
<gene>
    <name evidence="11" type="primary">Cnig_chr_X.g24636</name>
    <name evidence="11" type="ORF">B9Z55_024636</name>
</gene>
<dbReference type="Gene3D" id="1.10.1300.10">
    <property type="entry name" value="3'5'-cyclic nucleotide phosphodiesterase, catalytic domain"/>
    <property type="match status" value="1"/>
</dbReference>
<feature type="active site" description="Proton donor" evidence="6">
    <location>
        <position position="161"/>
    </location>
</feature>
<feature type="binding site" evidence="7">
    <location>
        <begin position="161"/>
        <end position="165"/>
    </location>
    <ligand>
        <name>AMP</name>
        <dbReference type="ChEBI" id="CHEBI:456215"/>
    </ligand>
</feature>
<dbReference type="Pfam" id="PF00233">
    <property type="entry name" value="PDEase_I"/>
    <property type="match status" value="1"/>
</dbReference>
<dbReference type="SMART" id="SM00471">
    <property type="entry name" value="HDc"/>
    <property type="match status" value="1"/>
</dbReference>
<comment type="caution">
    <text evidence="11">The sequence shown here is derived from an EMBL/GenBank/DDBJ whole genome shotgun (WGS) entry which is preliminary data.</text>
</comment>
<evidence type="ECO:0000256" key="2">
    <source>
        <dbReference type="ARBA" id="ARBA00007648"/>
    </source>
</evidence>
<dbReference type="InterPro" id="IPR003018">
    <property type="entry name" value="GAF"/>
</dbReference>
<dbReference type="OrthoDB" id="295473at2759"/>
<evidence type="ECO:0000256" key="4">
    <source>
        <dbReference type="ARBA" id="ARBA00022723"/>
    </source>
</evidence>
<feature type="binding site" evidence="7">
    <location>
        <position position="311"/>
    </location>
    <ligand>
        <name>AMP</name>
        <dbReference type="ChEBI" id="CHEBI:456215"/>
    </ligand>
</feature>
<dbReference type="GO" id="GO:0042542">
    <property type="term" value="P:response to hydrogen peroxide"/>
    <property type="evidence" value="ECO:0007669"/>
    <property type="project" value="UniProtKB-ARBA"/>
</dbReference>
<dbReference type="PANTHER" id="PTHR11347">
    <property type="entry name" value="CYCLIC NUCLEOTIDE PHOSPHODIESTERASE"/>
    <property type="match status" value="1"/>
</dbReference>
<dbReference type="GO" id="GO:0004114">
    <property type="term" value="F:3',5'-cyclic-nucleotide phosphodiesterase activity"/>
    <property type="evidence" value="ECO:0007669"/>
    <property type="project" value="UniProtKB-EC"/>
</dbReference>
<evidence type="ECO:0000256" key="1">
    <source>
        <dbReference type="ARBA" id="ARBA00001073"/>
    </source>
</evidence>
<dbReference type="PROSITE" id="PS00126">
    <property type="entry name" value="PDEASE_I_1"/>
    <property type="match status" value="1"/>
</dbReference>
<feature type="binding site" evidence="8">
    <location>
        <position position="200"/>
    </location>
    <ligand>
        <name>Zn(2+)</name>
        <dbReference type="ChEBI" id="CHEBI:29105"/>
        <label>1</label>
    </ligand>
</feature>
<dbReference type="PROSITE" id="PS51845">
    <property type="entry name" value="PDEASE_I_2"/>
    <property type="match status" value="1"/>
</dbReference>
<evidence type="ECO:0000256" key="5">
    <source>
        <dbReference type="ARBA" id="ARBA00022801"/>
    </source>
</evidence>
<keyword evidence="3" id="KW-0140">cGMP</keyword>
<dbReference type="InterPro" id="IPR036971">
    <property type="entry name" value="PDEase_catalytic_dom_sf"/>
</dbReference>
<dbReference type="Proteomes" id="UP000230233">
    <property type="component" value="Chromosome X"/>
</dbReference>
<evidence type="ECO:0000256" key="9">
    <source>
        <dbReference type="RuleBase" id="RU363067"/>
    </source>
</evidence>
<evidence type="ECO:0000256" key="6">
    <source>
        <dbReference type="PIRSR" id="PIRSR623088-1"/>
    </source>
</evidence>
<sequence length="422" mass="48177">MSKGIAGHVASTGEGLNIENAYDDERFNADVDSKTGYTTKTILCMPILIRGIVIGVVQMVNKHNGAFTRQDEDAFEVFAVYCGLALHHAKLYDKIRRSEQKYRVALEVLAYHSVCNSDEVNKLKKIELNNRIIELETHFENDDLIRFVLTVRKKYRRVAYHNWAHGWSVAHAMFATLVNSPEAFTNTFPSLALYVSCLCHDLDHRGKNNAYMKSMETPLAAIYSTSVMERHHFNQTISILQQDGHNILKSLDPEEYKETLSLIKHCILATDLALFFSNKAKLNVILDRGEFDFSNREHRLLTQAVMMTGCDLVASAKPWSIQTETVKVIFEEFYDQGDAERLSGKEPIAMMDRNQAHMLPQMQVGFMRGICMPCYDLIARIFPKADKMRERCEYNAKKWEELAAEQKAKQEANGNKNGDDDS</sequence>
<dbReference type="Pfam" id="PF01590">
    <property type="entry name" value="GAF"/>
    <property type="match status" value="1"/>
</dbReference>
<evidence type="ECO:0000256" key="3">
    <source>
        <dbReference type="ARBA" id="ARBA00022535"/>
    </source>
</evidence>
<dbReference type="GO" id="GO:0046872">
    <property type="term" value="F:metal ion binding"/>
    <property type="evidence" value="ECO:0007669"/>
    <property type="project" value="UniProtKB-KW"/>
</dbReference>
<keyword evidence="4 8" id="KW-0479">Metal-binding</keyword>